<feature type="transmembrane region" description="Helical" evidence="1">
    <location>
        <begin position="581"/>
        <end position="603"/>
    </location>
</feature>
<accession>A0A2S8FF69</accession>
<feature type="transmembrane region" description="Helical" evidence="1">
    <location>
        <begin position="94"/>
        <end position="113"/>
    </location>
</feature>
<dbReference type="Proteomes" id="UP000239388">
    <property type="component" value="Unassembled WGS sequence"/>
</dbReference>
<dbReference type="PANTHER" id="PTHR43471">
    <property type="entry name" value="ABC TRANSPORTER PERMEASE"/>
    <property type="match status" value="1"/>
</dbReference>
<feature type="transmembrane region" description="Helical" evidence="1">
    <location>
        <begin position="450"/>
        <end position="476"/>
    </location>
</feature>
<name>A0A2S8FF69_9BACT</name>
<keyword evidence="1" id="KW-1133">Transmembrane helix</keyword>
<reference evidence="2 3" key="1">
    <citation type="submission" date="2018-02" db="EMBL/GenBank/DDBJ databases">
        <title>Comparative genomes isolates from brazilian mangrove.</title>
        <authorList>
            <person name="Araujo J.E."/>
            <person name="Taketani R.G."/>
            <person name="Silva M.C.P."/>
            <person name="Loureco M.V."/>
            <person name="Andreote F.D."/>
        </authorList>
    </citation>
    <scope>NUCLEOTIDE SEQUENCE [LARGE SCALE GENOMIC DNA]</scope>
    <source>
        <strain evidence="2 3">NAP PRIS-MGV</strain>
    </source>
</reference>
<sequence length="610" mass="68142">MGIENDIYSMNDWLLPGADHLGGLVVFFSALAILAIAGALVGFIISSIRNGPFEAFYAVGRTAVEAVPELLSISPRRVGAMTWLAFQEAIRKRALVAFALFMVVLLFSGWYITPNSESPVRLYLSFILTFQNWLLLLMCILLSVFSLPADIQNKTIYTIYTKPVLHWEIFLGRLFGYIGVGTLMLVAMGICSYVFLYRGLDHTHQVDPQTVTEVKAVNEATGKEEVIGWEGETTFNVGHRHPFSLDADGDGIAARERQHTHEVTRNPDGTFTVSGPKEMLQARVRHLGKIRFLDRGGEPTAKGINVGNEWDYYGHIEGGTLSAAVFTFDMNEGLLNEEGELPVEFNLRVFRTYKGDIVSGIRGSYYFKHPDLDIRSRAIPFTAKEEADDVLVPRSLENSDIDPTAPNLDLIKDLTNADGKIELWIQCSERGQYYGVAQNSVFILKSNGSFFWNFVKAYISMWFQLVMVVTFGLVFSTFLNGPVAALASLIALGYGFFAASVRSLANGEWFGGGPLESSIRLFNQKNVMVDLDEGTYVTVVKFIDNRFFDGLRVFVNMLPDYTQLDTHSFVVDGYNIPGVVMIQQFLIVFAFFICLVTTGYFFLKTREIAG</sequence>
<feature type="transmembrane region" description="Helical" evidence="1">
    <location>
        <begin position="483"/>
        <end position="505"/>
    </location>
</feature>
<evidence type="ECO:0008006" key="4">
    <source>
        <dbReference type="Google" id="ProtNLM"/>
    </source>
</evidence>
<protein>
    <recommendedName>
        <fullName evidence="4">ABC transporter permease</fullName>
    </recommendedName>
</protein>
<gene>
    <name evidence="2" type="ORF">C5Y98_20635</name>
</gene>
<feature type="transmembrane region" description="Helical" evidence="1">
    <location>
        <begin position="174"/>
        <end position="196"/>
    </location>
</feature>
<keyword evidence="1" id="KW-0812">Transmembrane</keyword>
<proteinExistence type="predicted"/>
<dbReference type="EMBL" id="PUIB01000020">
    <property type="protein sequence ID" value="PQO30806.1"/>
    <property type="molecule type" value="Genomic_DNA"/>
</dbReference>
<dbReference type="PANTHER" id="PTHR43471:SF10">
    <property type="entry name" value="SLL1107 PROTEIN"/>
    <property type="match status" value="1"/>
</dbReference>
<evidence type="ECO:0000256" key="1">
    <source>
        <dbReference type="SAM" id="Phobius"/>
    </source>
</evidence>
<evidence type="ECO:0000313" key="2">
    <source>
        <dbReference type="EMBL" id="PQO30806.1"/>
    </source>
</evidence>
<evidence type="ECO:0000313" key="3">
    <source>
        <dbReference type="Proteomes" id="UP000239388"/>
    </source>
</evidence>
<dbReference type="AlphaFoldDB" id="A0A2S8FF69"/>
<comment type="caution">
    <text evidence="2">The sequence shown here is derived from an EMBL/GenBank/DDBJ whole genome shotgun (WGS) entry which is preliminary data.</text>
</comment>
<feature type="transmembrane region" description="Helical" evidence="1">
    <location>
        <begin position="133"/>
        <end position="153"/>
    </location>
</feature>
<keyword evidence="1" id="KW-0472">Membrane</keyword>
<feature type="transmembrane region" description="Helical" evidence="1">
    <location>
        <begin position="20"/>
        <end position="45"/>
    </location>
</feature>
<organism evidence="2 3">
    <name type="scientific">Blastopirellula marina</name>
    <dbReference type="NCBI Taxonomy" id="124"/>
    <lineage>
        <taxon>Bacteria</taxon>
        <taxon>Pseudomonadati</taxon>
        <taxon>Planctomycetota</taxon>
        <taxon>Planctomycetia</taxon>
        <taxon>Pirellulales</taxon>
        <taxon>Pirellulaceae</taxon>
        <taxon>Blastopirellula</taxon>
    </lineage>
</organism>